<dbReference type="EMBL" id="UOFR01000034">
    <property type="protein sequence ID" value="VAW95615.1"/>
    <property type="molecule type" value="Genomic_DNA"/>
</dbReference>
<dbReference type="AlphaFoldDB" id="A0A3B0ZPX3"/>
<evidence type="ECO:0000313" key="1">
    <source>
        <dbReference type="EMBL" id="VAW95615.1"/>
    </source>
</evidence>
<gene>
    <name evidence="1" type="ORF">MNBD_GAMMA21-1501</name>
</gene>
<name>A0A3B0ZPX3_9ZZZZ</name>
<proteinExistence type="predicted"/>
<protein>
    <submittedName>
        <fullName evidence="1">Uncharacterized protein</fullName>
    </submittedName>
</protein>
<organism evidence="1">
    <name type="scientific">hydrothermal vent metagenome</name>
    <dbReference type="NCBI Taxonomy" id="652676"/>
    <lineage>
        <taxon>unclassified sequences</taxon>
        <taxon>metagenomes</taxon>
        <taxon>ecological metagenomes</taxon>
    </lineage>
</organism>
<sequence length="102" mass="10895">MSELTGSHKDNTTYVLKELFGITCGKPDDKVAEKLATVIMSLESCSTAIGLVPQTGALAPTKIVDILVGMARQLRNGNVSLLCKEGIKAKWLRVMSLACMGL</sequence>
<accession>A0A3B0ZPX3</accession>
<reference evidence="1" key="1">
    <citation type="submission" date="2018-06" db="EMBL/GenBank/DDBJ databases">
        <authorList>
            <person name="Zhirakovskaya E."/>
        </authorList>
    </citation>
    <scope>NUCLEOTIDE SEQUENCE</scope>
</reference>